<dbReference type="EMBL" id="RBXO01000001">
    <property type="protein sequence ID" value="RKT56578.1"/>
    <property type="molecule type" value="Genomic_DNA"/>
</dbReference>
<dbReference type="InterPro" id="IPR029064">
    <property type="entry name" value="Ribosomal_eL30-like_sf"/>
</dbReference>
<dbReference type="Pfam" id="PF18844">
    <property type="entry name" value="baeRF_family2"/>
    <property type="match status" value="1"/>
</dbReference>
<dbReference type="InterPro" id="IPR040701">
    <property type="entry name" value="Bact_RF_family2"/>
</dbReference>
<gene>
    <name evidence="1" type="ORF">C8E97_5281</name>
</gene>
<organism evidence="1 2">
    <name type="scientific">Saccharothrix australiensis</name>
    <dbReference type="NCBI Taxonomy" id="2072"/>
    <lineage>
        <taxon>Bacteria</taxon>
        <taxon>Bacillati</taxon>
        <taxon>Actinomycetota</taxon>
        <taxon>Actinomycetes</taxon>
        <taxon>Pseudonocardiales</taxon>
        <taxon>Pseudonocardiaceae</taxon>
        <taxon>Saccharothrix</taxon>
    </lineage>
</organism>
<protein>
    <submittedName>
        <fullName evidence="1">ERF1-like protein</fullName>
    </submittedName>
</protein>
<evidence type="ECO:0000313" key="1">
    <source>
        <dbReference type="EMBL" id="RKT56578.1"/>
    </source>
</evidence>
<dbReference type="Gene3D" id="3.30.1330.30">
    <property type="match status" value="1"/>
</dbReference>
<keyword evidence="2" id="KW-1185">Reference proteome</keyword>
<dbReference type="Proteomes" id="UP000282084">
    <property type="component" value="Unassembled WGS sequence"/>
</dbReference>
<name>A0A495W9U5_9PSEU</name>
<comment type="caution">
    <text evidence="1">The sequence shown here is derived from an EMBL/GenBank/DDBJ whole genome shotgun (WGS) entry which is preliminary data.</text>
</comment>
<dbReference type="OrthoDB" id="5179393at2"/>
<dbReference type="AlphaFoldDB" id="A0A495W9U5"/>
<sequence length="308" mass="32278">MHTTGWHGVIGVDGPFVSVYLDVSDHVDLRWRAIRDQLEGAGADLSLLAVVGSALAEDPSPGAPRAGRGLVAAEGRVLVDCRLPVPPSGYTARFGGLPYLLPLLDLSEPLLPHVVVRVDAHGAELRGVDPSGRAVAVASVGARRPDRRLAAEELADVAQEATALVDRLDAPLLVLAGPLAARRSLRVALPGRYRHLVVEVEGAPERAVLHLAGRANQDARRAVVQRFRDESARLTGRAVHGLEAVRAALEEGAVDTLLLTDPLVGSREVDGGRADEVLPLLATAGGADIALVGNAVRLHEDAGALLLP</sequence>
<accession>A0A495W9U5</accession>
<reference evidence="1 2" key="1">
    <citation type="submission" date="2018-10" db="EMBL/GenBank/DDBJ databases">
        <title>Sequencing the genomes of 1000 actinobacteria strains.</title>
        <authorList>
            <person name="Klenk H.-P."/>
        </authorList>
    </citation>
    <scope>NUCLEOTIDE SEQUENCE [LARGE SCALE GENOMIC DNA]</scope>
    <source>
        <strain evidence="1 2">DSM 43800</strain>
    </source>
</reference>
<evidence type="ECO:0000313" key="2">
    <source>
        <dbReference type="Proteomes" id="UP000282084"/>
    </source>
</evidence>
<dbReference type="SUPFAM" id="SSF55315">
    <property type="entry name" value="L30e-like"/>
    <property type="match status" value="1"/>
</dbReference>
<proteinExistence type="predicted"/>